<dbReference type="EMBL" id="CP046640">
    <property type="protein sequence ID" value="QTL99720.1"/>
    <property type="molecule type" value="Genomic_DNA"/>
</dbReference>
<proteinExistence type="predicted"/>
<feature type="transmembrane region" description="Helical" evidence="5">
    <location>
        <begin position="122"/>
        <end position="146"/>
    </location>
</feature>
<feature type="transmembrane region" description="Helical" evidence="5">
    <location>
        <begin position="63"/>
        <end position="84"/>
    </location>
</feature>
<feature type="transmembrane region" description="Helical" evidence="5">
    <location>
        <begin position="225"/>
        <end position="247"/>
    </location>
</feature>
<reference evidence="7" key="1">
    <citation type="submission" date="2019-12" db="EMBL/GenBank/DDBJ databases">
        <authorList>
            <person name="zhang j."/>
            <person name="sun C.M."/>
        </authorList>
    </citation>
    <scope>NUCLEOTIDE SEQUENCE</scope>
    <source>
        <strain evidence="7">NS-1</strain>
    </source>
</reference>
<evidence type="ECO:0000256" key="5">
    <source>
        <dbReference type="SAM" id="Phobius"/>
    </source>
</evidence>
<feature type="transmembrane region" description="Helical" evidence="5">
    <location>
        <begin position="12"/>
        <end position="29"/>
    </location>
</feature>
<keyword evidence="8" id="KW-1185">Reference proteome</keyword>
<gene>
    <name evidence="7" type="ORF">GM661_18050</name>
</gene>
<feature type="transmembrane region" description="Helical" evidence="5">
    <location>
        <begin position="90"/>
        <end position="110"/>
    </location>
</feature>
<dbReference type="GO" id="GO:0016020">
    <property type="term" value="C:membrane"/>
    <property type="evidence" value="ECO:0007669"/>
    <property type="project" value="UniProtKB-SubCell"/>
</dbReference>
<name>A0A8A7KEN6_9FIRM</name>
<evidence type="ECO:0000259" key="6">
    <source>
        <dbReference type="Pfam" id="PF04932"/>
    </source>
</evidence>
<feature type="transmembrane region" description="Helical" evidence="5">
    <location>
        <begin position="35"/>
        <end position="51"/>
    </location>
</feature>
<dbReference type="InterPro" id="IPR007016">
    <property type="entry name" value="O-antigen_ligase-rel_domated"/>
</dbReference>
<comment type="subcellular location">
    <subcellularLocation>
        <location evidence="1">Membrane</location>
        <topology evidence="1">Multi-pass membrane protein</topology>
    </subcellularLocation>
</comment>
<evidence type="ECO:0000256" key="2">
    <source>
        <dbReference type="ARBA" id="ARBA00022692"/>
    </source>
</evidence>
<feature type="transmembrane region" description="Helical" evidence="5">
    <location>
        <begin position="202"/>
        <end position="218"/>
    </location>
</feature>
<sequence length="377" mass="44059">MDYKVKVQQTNIYFVLFLLYFLLKPFYFFKSGTPQIADFILLVLFILTFVFKKLYLTIDNKRYIMLVVLFFMYTTIINGIWSILLGGEFSIFYSSIWYLYNFLASLCIIVMHKKIGNRIYKYIYYAVVVSVIIQFALIFININPGIYRRTNFFNNPNQLGYFGLLSLSIIFYLVNKIKLNLYLFYSVLAASIILIIVSLSKAAIVSSLVMCICFFYFSKKNVKLFLVNLFLIILLLIVLIFNLGLIVETDLFKTVGERIYTIGQENDDSLVGRGYDRIWNYPRYLLFGAGEGMFSRFKSQIGGREIHSTIGNLFFSYGIIGLAIFALIMFQVIYKNDFACIYILFPICLYGLTHNGIRHTFFWFLISLIYLNKIELT</sequence>
<keyword evidence="7" id="KW-0436">Ligase</keyword>
<dbReference type="RefSeq" id="WP_230868048.1">
    <property type="nucleotide sequence ID" value="NZ_CP046640.1"/>
</dbReference>
<keyword evidence="3 5" id="KW-1133">Transmembrane helix</keyword>
<feature type="transmembrane region" description="Helical" evidence="5">
    <location>
        <begin position="341"/>
        <end position="371"/>
    </location>
</feature>
<evidence type="ECO:0000256" key="1">
    <source>
        <dbReference type="ARBA" id="ARBA00004141"/>
    </source>
</evidence>
<dbReference type="AlphaFoldDB" id="A0A8A7KEN6"/>
<evidence type="ECO:0000313" key="7">
    <source>
        <dbReference type="EMBL" id="QTL99720.1"/>
    </source>
</evidence>
<dbReference type="KEGG" id="ifn:GM661_18050"/>
<dbReference type="Pfam" id="PF04932">
    <property type="entry name" value="Wzy_C"/>
    <property type="match status" value="1"/>
</dbReference>
<accession>A0A8A7KEN6</accession>
<keyword evidence="2 5" id="KW-0812">Transmembrane</keyword>
<feature type="transmembrane region" description="Helical" evidence="5">
    <location>
        <begin position="314"/>
        <end position="334"/>
    </location>
</feature>
<keyword evidence="4 5" id="KW-0472">Membrane</keyword>
<feature type="domain" description="O-antigen ligase-related" evidence="6">
    <location>
        <begin position="188"/>
        <end position="326"/>
    </location>
</feature>
<dbReference type="Proteomes" id="UP000665020">
    <property type="component" value="Chromosome"/>
</dbReference>
<feature type="transmembrane region" description="Helical" evidence="5">
    <location>
        <begin position="158"/>
        <end position="174"/>
    </location>
</feature>
<evidence type="ECO:0000313" key="8">
    <source>
        <dbReference type="Proteomes" id="UP000665020"/>
    </source>
</evidence>
<evidence type="ECO:0000256" key="4">
    <source>
        <dbReference type="ARBA" id="ARBA00023136"/>
    </source>
</evidence>
<evidence type="ECO:0000256" key="3">
    <source>
        <dbReference type="ARBA" id="ARBA00022989"/>
    </source>
</evidence>
<protein>
    <submittedName>
        <fullName evidence="7">Ligase</fullName>
    </submittedName>
</protein>
<organism evidence="7 8">
    <name type="scientific">Iocasia fonsfrigidae</name>
    <dbReference type="NCBI Taxonomy" id="2682810"/>
    <lineage>
        <taxon>Bacteria</taxon>
        <taxon>Bacillati</taxon>
        <taxon>Bacillota</taxon>
        <taxon>Clostridia</taxon>
        <taxon>Halanaerobiales</taxon>
        <taxon>Halanaerobiaceae</taxon>
        <taxon>Iocasia</taxon>
    </lineage>
</organism>
<dbReference type="GO" id="GO:0016874">
    <property type="term" value="F:ligase activity"/>
    <property type="evidence" value="ECO:0007669"/>
    <property type="project" value="UniProtKB-KW"/>
</dbReference>
<feature type="transmembrane region" description="Helical" evidence="5">
    <location>
        <begin position="179"/>
        <end position="196"/>
    </location>
</feature>